<comment type="subcellular location">
    <subcellularLocation>
        <location evidence="12">Cell membrane</location>
        <topology evidence="12">Multi-pass membrane protein</topology>
    </subcellularLocation>
    <subcellularLocation>
        <location evidence="12">Bacterial flagellum basal body</location>
    </subcellularLocation>
</comment>
<reference evidence="13" key="1">
    <citation type="submission" date="2015-12" db="EMBL/GenBank/DDBJ databases">
        <title>Chromosome of the avian spirochetosis agent Borrelia anserina Es.</title>
        <authorList>
            <person name="Elbir H."/>
            <person name="Sitlani P."/>
            <person name="Bergstroem S."/>
            <person name="Barbour A.G."/>
        </authorList>
    </citation>
    <scope>NUCLEOTIDE SEQUENCE [LARGE SCALE GENOMIC DNA]</scope>
    <source>
        <strain evidence="13">Es</strain>
    </source>
</reference>
<feature type="transmembrane region" description="Helical" evidence="12">
    <location>
        <begin position="203"/>
        <end position="224"/>
    </location>
</feature>
<accession>A0ABM6FU11</accession>
<comment type="similarity">
    <text evidence="1 12">Belongs to the FliP/MopC/SpaP family.</text>
</comment>
<evidence type="ECO:0000256" key="11">
    <source>
        <dbReference type="ARBA" id="ARBA00023225"/>
    </source>
</evidence>
<dbReference type="Pfam" id="PF00813">
    <property type="entry name" value="FliP"/>
    <property type="match status" value="1"/>
</dbReference>
<keyword evidence="10" id="KW-0975">Bacterial flagellum</keyword>
<dbReference type="PRINTS" id="PR00951">
    <property type="entry name" value="FLGBIOSNFLIP"/>
</dbReference>
<comment type="function">
    <text evidence="12">Plays a role in the flagellum-specific transport system.</text>
</comment>
<keyword evidence="7 12" id="KW-0653">Protein transport</keyword>
<protein>
    <recommendedName>
        <fullName evidence="2 12">Flagellar biosynthetic protein FliP</fullName>
    </recommendedName>
</protein>
<dbReference type="Proteomes" id="UP000185502">
    <property type="component" value="Chromosome"/>
</dbReference>
<dbReference type="InterPro" id="IPR005838">
    <property type="entry name" value="T3SS_IM_P"/>
</dbReference>
<evidence type="ECO:0000313" key="14">
    <source>
        <dbReference type="Proteomes" id="UP000185502"/>
    </source>
</evidence>
<dbReference type="PROSITE" id="PS01061">
    <property type="entry name" value="FLIP_2"/>
    <property type="match status" value="1"/>
</dbReference>
<dbReference type="PANTHER" id="PTHR30587:SF0">
    <property type="entry name" value="FLAGELLAR BIOSYNTHETIC PROTEIN FLIP"/>
    <property type="match status" value="1"/>
</dbReference>
<dbReference type="NCBIfam" id="NF009438">
    <property type="entry name" value="PRK12797.1"/>
    <property type="match status" value="1"/>
</dbReference>
<name>A0ABM6FU11_BORAN</name>
<keyword evidence="6 12" id="KW-1005">Bacterial flagellum biogenesis</keyword>
<keyword evidence="3 12" id="KW-0813">Transport</keyword>
<dbReference type="PRINTS" id="PR01302">
    <property type="entry name" value="TYPE3IMPPROT"/>
</dbReference>
<evidence type="ECO:0000256" key="5">
    <source>
        <dbReference type="ARBA" id="ARBA00022692"/>
    </source>
</evidence>
<evidence type="ECO:0000256" key="7">
    <source>
        <dbReference type="ARBA" id="ARBA00022927"/>
    </source>
</evidence>
<keyword evidence="13" id="KW-0966">Cell projection</keyword>
<keyword evidence="13" id="KW-0282">Flagellum</keyword>
<organism evidence="13 14">
    <name type="scientific">Borrelia anserina Es</name>
    <dbReference type="NCBI Taxonomy" id="1365188"/>
    <lineage>
        <taxon>Bacteria</taxon>
        <taxon>Pseudomonadati</taxon>
        <taxon>Spirochaetota</taxon>
        <taxon>Spirochaetia</taxon>
        <taxon>Spirochaetales</taxon>
        <taxon>Borreliaceae</taxon>
        <taxon>Borrelia</taxon>
    </lineage>
</organism>
<dbReference type="NCBIfam" id="TIGR01103">
    <property type="entry name" value="fliP"/>
    <property type="match status" value="1"/>
</dbReference>
<dbReference type="EMBL" id="CP013704">
    <property type="protein sequence ID" value="APR64762.1"/>
    <property type="molecule type" value="Genomic_DNA"/>
</dbReference>
<evidence type="ECO:0000256" key="10">
    <source>
        <dbReference type="ARBA" id="ARBA00023143"/>
    </source>
</evidence>
<keyword evidence="11 12" id="KW-1006">Bacterial flagellum protein export</keyword>
<feature type="transmembrane region" description="Helical" evidence="12">
    <location>
        <begin position="236"/>
        <end position="253"/>
    </location>
</feature>
<evidence type="ECO:0000256" key="12">
    <source>
        <dbReference type="RuleBase" id="RU362069"/>
    </source>
</evidence>
<dbReference type="RefSeq" id="WP_025419479.1">
    <property type="nucleotide sequence ID" value="NZ_CP013704.1"/>
</dbReference>
<evidence type="ECO:0000256" key="6">
    <source>
        <dbReference type="ARBA" id="ARBA00022795"/>
    </source>
</evidence>
<sequence length="257" mass="29318">MFNLNRKLSFFLFFGVIDFSFAQTKSFQTTTGINFPFVDFVNSVGGGIIFPLQLLLVLTIITLAPAFLVLMTSFLRIVIVLDFIRKALSLQQSPPNQVIMGLALFLTLFTMWPTFNIIYKDAYLPLKDSKIGFNEFYDKGIAPLRNFMYKQMSNSRHDEIKLFMSMSNYSRPKNFSEVPTHILIVSFVLHELKVAFKMGILIFLPFIVIDIIVSVVLMAMGMIMLPPVMISLPFKLILFVMVDGWTLITSGLVKSFM</sequence>
<proteinExistence type="inferred from homology"/>
<evidence type="ECO:0000313" key="13">
    <source>
        <dbReference type="EMBL" id="APR64762.1"/>
    </source>
</evidence>
<keyword evidence="5 12" id="KW-0812">Transmembrane</keyword>
<evidence type="ECO:0000256" key="3">
    <source>
        <dbReference type="ARBA" id="ARBA00022448"/>
    </source>
</evidence>
<keyword evidence="9 12" id="KW-0472">Membrane</keyword>
<gene>
    <name evidence="12" type="primary">fliP</name>
    <name evidence="13" type="ORF">N187_01325</name>
</gene>
<evidence type="ECO:0000256" key="1">
    <source>
        <dbReference type="ARBA" id="ARBA00006257"/>
    </source>
</evidence>
<evidence type="ECO:0000256" key="9">
    <source>
        <dbReference type="ARBA" id="ARBA00023136"/>
    </source>
</evidence>
<dbReference type="PANTHER" id="PTHR30587">
    <property type="entry name" value="FLAGELLAR BIOSYNTHETIC PROTEIN FLIP"/>
    <property type="match status" value="1"/>
</dbReference>
<dbReference type="InterPro" id="IPR005837">
    <property type="entry name" value="FliP"/>
</dbReference>
<evidence type="ECO:0000256" key="8">
    <source>
        <dbReference type="ARBA" id="ARBA00022989"/>
    </source>
</evidence>
<feature type="transmembrane region" description="Helical" evidence="12">
    <location>
        <begin position="46"/>
        <end position="79"/>
    </location>
</feature>
<keyword evidence="4 12" id="KW-1003">Cell membrane</keyword>
<keyword evidence="8 12" id="KW-1133">Transmembrane helix</keyword>
<evidence type="ECO:0000256" key="4">
    <source>
        <dbReference type="ARBA" id="ARBA00022475"/>
    </source>
</evidence>
<keyword evidence="14" id="KW-1185">Reference proteome</keyword>
<keyword evidence="13" id="KW-0969">Cilium</keyword>
<evidence type="ECO:0000256" key="2">
    <source>
        <dbReference type="ARBA" id="ARBA00021714"/>
    </source>
</evidence>
<feature type="transmembrane region" description="Helical" evidence="12">
    <location>
        <begin position="99"/>
        <end position="119"/>
    </location>
</feature>